<accession>A0A853EV73</accession>
<dbReference type="SMART" id="SM00563">
    <property type="entry name" value="PlsC"/>
    <property type="match status" value="1"/>
</dbReference>
<feature type="domain" description="Phospholipid/glycerol acyltransferase" evidence="4">
    <location>
        <begin position="48"/>
        <end position="166"/>
    </location>
</feature>
<evidence type="ECO:0000256" key="2">
    <source>
        <dbReference type="ARBA" id="ARBA00023315"/>
    </source>
</evidence>
<proteinExistence type="predicted"/>
<keyword evidence="6" id="KW-1185">Reference proteome</keyword>
<dbReference type="Proteomes" id="UP000561011">
    <property type="component" value="Unassembled WGS sequence"/>
</dbReference>
<keyword evidence="2 5" id="KW-0012">Acyltransferase</keyword>
<dbReference type="CDD" id="cd07989">
    <property type="entry name" value="LPLAT_AGPAT-like"/>
    <property type="match status" value="1"/>
</dbReference>
<dbReference type="GO" id="GO:0003841">
    <property type="term" value="F:1-acylglycerol-3-phosphate O-acyltransferase activity"/>
    <property type="evidence" value="ECO:0007669"/>
    <property type="project" value="TreeGrafter"/>
</dbReference>
<protein>
    <submittedName>
        <fullName evidence="5">1-acyl-sn-glycerol-3-phosphate acyltransferase</fullName>
    </submittedName>
</protein>
<dbReference type="RefSeq" id="WP_179913196.1">
    <property type="nucleotide sequence ID" value="NZ_JACBYE010000016.1"/>
</dbReference>
<gene>
    <name evidence="5" type="ORF">HZZ10_08545</name>
</gene>
<dbReference type="InterPro" id="IPR002123">
    <property type="entry name" value="Plipid/glycerol_acylTrfase"/>
</dbReference>
<feature type="region of interest" description="Disordered" evidence="3">
    <location>
        <begin position="251"/>
        <end position="325"/>
    </location>
</feature>
<evidence type="ECO:0000259" key="4">
    <source>
        <dbReference type="SMART" id="SM00563"/>
    </source>
</evidence>
<dbReference type="PANTHER" id="PTHR10434:SF55">
    <property type="entry name" value="POSSIBLE ACYLTRANSFERASE"/>
    <property type="match status" value="1"/>
</dbReference>
<name>A0A853EV73_9MICO</name>
<sequence length="325" mass="34145">MTSESSTSTGSGRSFTYRLAAGILKPVLVAMGVKDWQGTEHLPTTGGYLAVANHITNLDPLTFAHFLYDSSRPPRILAKASLWKVPVLKGVLVRTGMIPVHRGTAGAASSLADAVRQLESGECVAVFPEGTLTRDPDLWPMVGKTGAARLALSSGVPVIPVAQWGPQLILPQYSKRLHPFPRKKVSVHAGPPVDLSDLLDRPQDAAVLTEATERIMAAITALLEEIRGEKAPAVRYDMRKAARAQQAAAAASAEVPAGEPDMDAAPGTVADAEQATSELVPDLEPTGGTLPVEGTGRSTGPGDEPVDGTSDVSEPDQPTTDEGRR</sequence>
<comment type="caution">
    <text evidence="5">The sequence shown here is derived from an EMBL/GenBank/DDBJ whole genome shotgun (WGS) entry which is preliminary data.</text>
</comment>
<dbReference type="GO" id="GO:0005886">
    <property type="term" value="C:plasma membrane"/>
    <property type="evidence" value="ECO:0007669"/>
    <property type="project" value="TreeGrafter"/>
</dbReference>
<dbReference type="EMBL" id="JACBYE010000016">
    <property type="protein sequence ID" value="NYS93572.1"/>
    <property type="molecule type" value="Genomic_DNA"/>
</dbReference>
<dbReference type="AlphaFoldDB" id="A0A853EV73"/>
<keyword evidence="1 5" id="KW-0808">Transferase</keyword>
<feature type="compositionally biased region" description="Polar residues" evidence="3">
    <location>
        <begin position="310"/>
        <end position="325"/>
    </location>
</feature>
<dbReference type="PANTHER" id="PTHR10434">
    <property type="entry name" value="1-ACYL-SN-GLYCEROL-3-PHOSPHATE ACYLTRANSFERASE"/>
    <property type="match status" value="1"/>
</dbReference>
<reference evidence="5 6" key="1">
    <citation type="submission" date="2020-07" db="EMBL/GenBank/DDBJ databases">
        <title>MOT database genomes.</title>
        <authorList>
            <person name="Joseph S."/>
            <person name="Aduse-Opoku J."/>
            <person name="Hashim A."/>
            <person name="Wade W."/>
            <person name="Curtis M."/>
        </authorList>
    </citation>
    <scope>NUCLEOTIDE SEQUENCE [LARGE SCALE GENOMIC DNA]</scope>
    <source>
        <strain evidence="5 6">DSM 100099</strain>
    </source>
</reference>
<dbReference type="SUPFAM" id="SSF69593">
    <property type="entry name" value="Glycerol-3-phosphate (1)-acyltransferase"/>
    <property type="match status" value="1"/>
</dbReference>
<evidence type="ECO:0000256" key="3">
    <source>
        <dbReference type="SAM" id="MobiDB-lite"/>
    </source>
</evidence>
<evidence type="ECO:0000313" key="6">
    <source>
        <dbReference type="Proteomes" id="UP000561011"/>
    </source>
</evidence>
<dbReference type="GO" id="GO:0006654">
    <property type="term" value="P:phosphatidic acid biosynthetic process"/>
    <property type="evidence" value="ECO:0007669"/>
    <property type="project" value="TreeGrafter"/>
</dbReference>
<dbReference type="Pfam" id="PF01553">
    <property type="entry name" value="Acyltransferase"/>
    <property type="match status" value="1"/>
</dbReference>
<evidence type="ECO:0000313" key="5">
    <source>
        <dbReference type="EMBL" id="NYS93572.1"/>
    </source>
</evidence>
<evidence type="ECO:0000256" key="1">
    <source>
        <dbReference type="ARBA" id="ARBA00022679"/>
    </source>
</evidence>
<organism evidence="5 6">
    <name type="scientific">Sanguibacter inulinus</name>
    <dbReference type="NCBI Taxonomy" id="60922"/>
    <lineage>
        <taxon>Bacteria</taxon>
        <taxon>Bacillati</taxon>
        <taxon>Actinomycetota</taxon>
        <taxon>Actinomycetes</taxon>
        <taxon>Micrococcales</taxon>
        <taxon>Sanguibacteraceae</taxon>
        <taxon>Sanguibacter</taxon>
    </lineage>
</organism>